<protein>
    <submittedName>
        <fullName evidence="1">Uncharacterized protein</fullName>
    </submittedName>
</protein>
<dbReference type="Proteomes" id="UP000007264">
    <property type="component" value="Unassembled WGS sequence"/>
</dbReference>
<evidence type="ECO:0000313" key="2">
    <source>
        <dbReference type="Proteomes" id="UP000007264"/>
    </source>
</evidence>
<accession>I0Z982</accession>
<organism evidence="1 2">
    <name type="scientific">Coccomyxa subellipsoidea (strain C-169)</name>
    <name type="common">Green microalga</name>
    <dbReference type="NCBI Taxonomy" id="574566"/>
    <lineage>
        <taxon>Eukaryota</taxon>
        <taxon>Viridiplantae</taxon>
        <taxon>Chlorophyta</taxon>
        <taxon>core chlorophytes</taxon>
        <taxon>Trebouxiophyceae</taxon>
        <taxon>Trebouxiophyceae incertae sedis</taxon>
        <taxon>Coccomyxaceae</taxon>
        <taxon>Coccomyxa</taxon>
        <taxon>Coccomyxa subellipsoidea</taxon>
    </lineage>
</organism>
<reference evidence="1 2" key="1">
    <citation type="journal article" date="2012" name="Genome Biol.">
        <title>The genome of the polar eukaryotic microalga coccomyxa subellipsoidea reveals traits of cold adaptation.</title>
        <authorList>
            <person name="Blanc G."/>
            <person name="Agarkova I."/>
            <person name="Grimwood J."/>
            <person name="Kuo A."/>
            <person name="Brueggeman A."/>
            <person name="Dunigan D."/>
            <person name="Gurnon J."/>
            <person name="Ladunga I."/>
            <person name="Lindquist E."/>
            <person name="Lucas S."/>
            <person name="Pangilinan J."/>
            <person name="Proschold T."/>
            <person name="Salamov A."/>
            <person name="Schmutz J."/>
            <person name="Weeks D."/>
            <person name="Yamada T."/>
            <person name="Claverie J.M."/>
            <person name="Grigoriev I."/>
            <person name="Van Etten J."/>
            <person name="Lomsadze A."/>
            <person name="Borodovsky M."/>
        </authorList>
    </citation>
    <scope>NUCLEOTIDE SEQUENCE [LARGE SCALE GENOMIC DNA]</scope>
    <source>
        <strain evidence="1 2">C-169</strain>
    </source>
</reference>
<gene>
    <name evidence="1" type="ORF">COCSUDRAFT_38935</name>
</gene>
<proteinExistence type="predicted"/>
<dbReference type="OrthoDB" id="516611at2759"/>
<dbReference type="AlphaFoldDB" id="I0Z982"/>
<dbReference type="RefSeq" id="XP_005651745.1">
    <property type="nucleotide sequence ID" value="XM_005651688.1"/>
</dbReference>
<dbReference type="KEGG" id="csl:COCSUDRAFT_38935"/>
<dbReference type="GeneID" id="17045216"/>
<comment type="caution">
    <text evidence="1">The sequence shown here is derived from an EMBL/GenBank/DDBJ whole genome shotgun (WGS) entry which is preliminary data.</text>
</comment>
<keyword evidence="2" id="KW-1185">Reference proteome</keyword>
<evidence type="ECO:0000313" key="1">
    <source>
        <dbReference type="EMBL" id="EIE27201.1"/>
    </source>
</evidence>
<dbReference type="STRING" id="574566.I0Z982"/>
<dbReference type="EMBL" id="AGSI01000001">
    <property type="protein sequence ID" value="EIE27201.1"/>
    <property type="molecule type" value="Genomic_DNA"/>
</dbReference>
<sequence>MPHYHSFIQNDKTTTVEAMYDTQVDQLADMMSTVFMVHHGTNLQSFQSLNVSLIVQSAELGLQAFFMQVEEYIKGTIGLVTNLPEELAGLPKNISDAFAPENQPDYSQLGNTTYLMKQYEEFVAGLESPLAVSGGGSVFSYNPCFVNFAPAAVSAVATGINIAPSLAVITPDGIKIAPQGLVIQPVLLTIFPVGVNVQPQGLNISPTLIAVTPGRVAINPQGASISSALIAVTAESGR</sequence>
<name>I0Z982_COCSC</name>